<dbReference type="Proteomes" id="UP000446786">
    <property type="component" value="Unassembled WGS sequence"/>
</dbReference>
<dbReference type="GO" id="GO:0046491">
    <property type="term" value="P:L-methylmalonyl-CoA metabolic process"/>
    <property type="evidence" value="ECO:0007669"/>
    <property type="project" value="TreeGrafter"/>
</dbReference>
<dbReference type="OrthoDB" id="9792173at2"/>
<evidence type="ECO:0000259" key="2">
    <source>
        <dbReference type="PROSITE" id="PS51819"/>
    </source>
</evidence>
<accession>A0A845AMU8</accession>
<keyword evidence="1" id="KW-0479">Metal-binding</keyword>
<dbReference type="InterPro" id="IPR029068">
    <property type="entry name" value="Glyas_Bleomycin-R_OHBP_Dase"/>
</dbReference>
<dbReference type="SUPFAM" id="SSF54593">
    <property type="entry name" value="Glyoxalase/Bleomycin resistance protein/Dihydroxybiphenyl dioxygenase"/>
    <property type="match status" value="1"/>
</dbReference>
<dbReference type="Gene3D" id="3.10.180.10">
    <property type="entry name" value="2,3-Dihydroxybiphenyl 1,2-Dioxygenase, domain 1"/>
    <property type="match status" value="1"/>
</dbReference>
<evidence type="ECO:0000313" key="4">
    <source>
        <dbReference type="EMBL" id="MXP32975.1"/>
    </source>
</evidence>
<dbReference type="InterPro" id="IPR051785">
    <property type="entry name" value="MMCE/EMCE_epimerase"/>
</dbReference>
<dbReference type="AlphaFoldDB" id="A0A845AMU8"/>
<organism evidence="3 5">
    <name type="scientific">Parerythrobacter jejuensis</name>
    <dbReference type="NCBI Taxonomy" id="795812"/>
    <lineage>
        <taxon>Bacteria</taxon>
        <taxon>Pseudomonadati</taxon>
        <taxon>Pseudomonadota</taxon>
        <taxon>Alphaproteobacteria</taxon>
        <taxon>Sphingomonadales</taxon>
        <taxon>Erythrobacteraceae</taxon>
        <taxon>Parerythrobacter</taxon>
    </lineage>
</organism>
<dbReference type="GO" id="GO:0004493">
    <property type="term" value="F:methylmalonyl-CoA epimerase activity"/>
    <property type="evidence" value="ECO:0007669"/>
    <property type="project" value="TreeGrafter"/>
</dbReference>
<sequence length="180" mass="19314">MAVANSISALGPVMQLAFVPSDFDAAIRHWTQTMGVGPFFLMESIALDDMRYCGEPTEAVFTLALAYWGDMQIELIRPENDAPSHLSGDYGVRDRLHHTCLLLDDIADAYAACEKHGAKILVEGKVGDEGAVIYADPGGGPGHVVEMLQTQPGTHDLFGMIKQTGIGWDGKDPIRSLGAG</sequence>
<dbReference type="EMBL" id="WTYE01000001">
    <property type="protein sequence ID" value="MXP32975.1"/>
    <property type="molecule type" value="Genomic_DNA"/>
</dbReference>
<evidence type="ECO:0000313" key="3">
    <source>
        <dbReference type="EMBL" id="MXP30215.1"/>
    </source>
</evidence>
<protein>
    <submittedName>
        <fullName evidence="3">VOC family protein</fullName>
    </submittedName>
</protein>
<dbReference type="Pfam" id="PF13669">
    <property type="entry name" value="Glyoxalase_4"/>
    <property type="match status" value="1"/>
</dbReference>
<gene>
    <name evidence="3" type="ORF">GRI94_00090</name>
    <name evidence="4" type="ORF">GRI94_14180</name>
</gene>
<keyword evidence="5" id="KW-1185">Reference proteome</keyword>
<evidence type="ECO:0000313" key="5">
    <source>
        <dbReference type="Proteomes" id="UP000446786"/>
    </source>
</evidence>
<feature type="domain" description="VOC" evidence="2">
    <location>
        <begin position="12"/>
        <end position="150"/>
    </location>
</feature>
<dbReference type="InterPro" id="IPR037523">
    <property type="entry name" value="VOC_core"/>
</dbReference>
<dbReference type="EMBL" id="WTYE01000001">
    <property type="protein sequence ID" value="MXP30215.1"/>
    <property type="molecule type" value="Genomic_DNA"/>
</dbReference>
<dbReference type="PANTHER" id="PTHR43048">
    <property type="entry name" value="METHYLMALONYL-COA EPIMERASE"/>
    <property type="match status" value="1"/>
</dbReference>
<dbReference type="PANTHER" id="PTHR43048:SF3">
    <property type="entry name" value="METHYLMALONYL-COA EPIMERASE, MITOCHONDRIAL"/>
    <property type="match status" value="1"/>
</dbReference>
<reference evidence="3 5" key="1">
    <citation type="submission" date="2019-12" db="EMBL/GenBank/DDBJ databases">
        <title>Genomic-based taxomic classification of the family Erythrobacteraceae.</title>
        <authorList>
            <person name="Xu L."/>
        </authorList>
    </citation>
    <scope>NUCLEOTIDE SEQUENCE [LARGE SCALE GENOMIC DNA]</scope>
    <source>
        <strain evidence="3 5">JCM 16677</strain>
    </source>
</reference>
<dbReference type="RefSeq" id="WP_160777785.1">
    <property type="nucleotide sequence ID" value="NZ_BAAAZF010000001.1"/>
</dbReference>
<evidence type="ECO:0000256" key="1">
    <source>
        <dbReference type="ARBA" id="ARBA00022723"/>
    </source>
</evidence>
<dbReference type="PROSITE" id="PS51819">
    <property type="entry name" value="VOC"/>
    <property type="match status" value="1"/>
</dbReference>
<name>A0A845AMU8_9SPHN</name>
<dbReference type="GO" id="GO:0046872">
    <property type="term" value="F:metal ion binding"/>
    <property type="evidence" value="ECO:0007669"/>
    <property type="project" value="UniProtKB-KW"/>
</dbReference>
<comment type="caution">
    <text evidence="3">The sequence shown here is derived from an EMBL/GenBank/DDBJ whole genome shotgun (WGS) entry which is preliminary data.</text>
</comment>
<proteinExistence type="predicted"/>